<dbReference type="Proteomes" id="UP000765509">
    <property type="component" value="Unassembled WGS sequence"/>
</dbReference>
<proteinExistence type="predicted"/>
<dbReference type="EMBL" id="AVOT02032591">
    <property type="protein sequence ID" value="MBW0526357.1"/>
    <property type="molecule type" value="Genomic_DNA"/>
</dbReference>
<reference evidence="1" key="1">
    <citation type="submission" date="2021-03" db="EMBL/GenBank/DDBJ databases">
        <title>Draft genome sequence of rust myrtle Austropuccinia psidii MF-1, a brazilian biotype.</title>
        <authorList>
            <person name="Quecine M.C."/>
            <person name="Pachon D.M.R."/>
            <person name="Bonatelli M.L."/>
            <person name="Correr F.H."/>
            <person name="Franceschini L.M."/>
            <person name="Leite T.F."/>
            <person name="Margarido G.R.A."/>
            <person name="Almeida C.A."/>
            <person name="Ferrarezi J.A."/>
            <person name="Labate C.A."/>
        </authorList>
    </citation>
    <scope>NUCLEOTIDE SEQUENCE</scope>
    <source>
        <strain evidence="1">MF-1</strain>
    </source>
</reference>
<evidence type="ECO:0000313" key="2">
    <source>
        <dbReference type="Proteomes" id="UP000765509"/>
    </source>
</evidence>
<protein>
    <submittedName>
        <fullName evidence="1">Uncharacterized protein</fullName>
    </submittedName>
</protein>
<organism evidence="1 2">
    <name type="scientific">Austropuccinia psidii MF-1</name>
    <dbReference type="NCBI Taxonomy" id="1389203"/>
    <lineage>
        <taxon>Eukaryota</taxon>
        <taxon>Fungi</taxon>
        <taxon>Dikarya</taxon>
        <taxon>Basidiomycota</taxon>
        <taxon>Pucciniomycotina</taxon>
        <taxon>Pucciniomycetes</taxon>
        <taxon>Pucciniales</taxon>
        <taxon>Sphaerophragmiaceae</taxon>
        <taxon>Austropuccinia</taxon>
    </lineage>
</organism>
<gene>
    <name evidence="1" type="ORF">O181_066072</name>
</gene>
<name>A0A9Q3EUQ0_9BASI</name>
<comment type="caution">
    <text evidence="1">The sequence shown here is derived from an EMBL/GenBank/DDBJ whole genome shotgun (WGS) entry which is preliminary data.</text>
</comment>
<dbReference type="AlphaFoldDB" id="A0A9Q3EUQ0"/>
<sequence length="139" mass="15796">MPKQISIVSPNKDTSKEEFVTDKLVEAQMNPSLSLRMCKQLINVLYTYQNAFASDNEPFSTIKGHDIDITLNIDRSYPPVFRGPAYPSSPRAREASERNIQEVIPLGLLSKVHHNMEVEVTKPVIIAWKSDKSRMVGYF</sequence>
<keyword evidence="2" id="KW-1185">Reference proteome</keyword>
<accession>A0A9Q3EUQ0</accession>
<evidence type="ECO:0000313" key="1">
    <source>
        <dbReference type="EMBL" id="MBW0526357.1"/>
    </source>
</evidence>